<dbReference type="Proteomes" id="UP001620520">
    <property type="component" value="Unassembled WGS sequence"/>
</dbReference>
<organism evidence="1 2">
    <name type="scientific">Paenarthrobacter histidinolovorans</name>
    <dbReference type="NCBI Taxonomy" id="43664"/>
    <lineage>
        <taxon>Bacteria</taxon>
        <taxon>Bacillati</taxon>
        <taxon>Actinomycetota</taxon>
        <taxon>Actinomycetes</taxon>
        <taxon>Micrococcales</taxon>
        <taxon>Micrococcaceae</taxon>
        <taxon>Paenarthrobacter</taxon>
    </lineage>
</organism>
<sequence>MQASYTARAIVRTQSAKRYGKQLASHLGHKAEVRTEQDGERIILTVGSCLLLPRAEAIELRAESSTHEGLERLTEVIGSHLERFGQRDGLLVRWLV</sequence>
<gene>
    <name evidence="1" type="ORF">ABIA52_002316</name>
</gene>
<dbReference type="EMBL" id="JBIYEW010000003">
    <property type="protein sequence ID" value="MFK4639427.1"/>
    <property type="molecule type" value="Genomic_DNA"/>
</dbReference>
<name>A0ABW8N765_9MICC</name>
<comment type="caution">
    <text evidence="1">The sequence shown here is derived from an EMBL/GenBank/DDBJ whole genome shotgun (WGS) entry which is preliminary data.</text>
</comment>
<evidence type="ECO:0000313" key="1">
    <source>
        <dbReference type="EMBL" id="MFK4639427.1"/>
    </source>
</evidence>
<evidence type="ECO:0000313" key="2">
    <source>
        <dbReference type="Proteomes" id="UP001620520"/>
    </source>
</evidence>
<evidence type="ECO:0008006" key="3">
    <source>
        <dbReference type="Google" id="ProtNLM"/>
    </source>
</evidence>
<dbReference type="RefSeq" id="WP_404594498.1">
    <property type="nucleotide sequence ID" value="NZ_JBIYEW010000003.1"/>
</dbReference>
<dbReference type="InterPro" id="IPR014543">
    <property type="entry name" value="UCP028291"/>
</dbReference>
<dbReference type="Gene3D" id="3.30.310.50">
    <property type="entry name" value="Alpha-D-phosphohexomutase, C-terminal domain"/>
    <property type="match status" value="1"/>
</dbReference>
<reference evidence="1 2" key="1">
    <citation type="submission" date="2024-10" db="EMBL/GenBank/DDBJ databases">
        <title>Novel secondary metabolite-producing bacteria for plant disease control.</title>
        <authorList>
            <person name="Chevrette M."/>
        </authorList>
    </citation>
    <scope>NUCLEOTIDE SEQUENCE [LARGE SCALE GENOMIC DNA]</scope>
    <source>
        <strain evidence="1 2">J30 TE3557</strain>
    </source>
</reference>
<protein>
    <recommendedName>
        <fullName evidence="3">DUF2218 domain-containing protein</fullName>
    </recommendedName>
</protein>
<dbReference type="Pfam" id="PF09981">
    <property type="entry name" value="DUF2218"/>
    <property type="match status" value="1"/>
</dbReference>
<keyword evidence="2" id="KW-1185">Reference proteome</keyword>
<proteinExistence type="predicted"/>
<accession>A0ABW8N765</accession>